<feature type="region of interest" description="Disordered" evidence="16">
    <location>
        <begin position="91"/>
        <end position="135"/>
    </location>
</feature>
<organism evidence="19">
    <name type="scientific">Micromonas pusilla (strain CCMP1545)</name>
    <name type="common">Picoplanktonic green alga</name>
    <dbReference type="NCBI Taxonomy" id="564608"/>
    <lineage>
        <taxon>Eukaryota</taxon>
        <taxon>Viridiplantae</taxon>
        <taxon>Chlorophyta</taxon>
        <taxon>Mamiellophyceae</taxon>
        <taxon>Mamiellales</taxon>
        <taxon>Mamiellaceae</taxon>
        <taxon>Micromonas</taxon>
    </lineage>
</organism>
<keyword evidence="9 14" id="KW-0862">Zinc</keyword>
<dbReference type="eggNOG" id="KOG0978">
    <property type="taxonomic scope" value="Eukaryota"/>
</dbReference>
<dbReference type="PANTHER" id="PTHR23163">
    <property type="entry name" value="RING FINGER PROTEIN-RELATED"/>
    <property type="match status" value="1"/>
</dbReference>
<feature type="region of interest" description="Disordered" evidence="16">
    <location>
        <begin position="274"/>
        <end position="330"/>
    </location>
</feature>
<keyword evidence="10 14" id="KW-0156">Chromatin regulator</keyword>
<dbReference type="InterPro" id="IPR013083">
    <property type="entry name" value="Znf_RING/FYVE/PHD"/>
</dbReference>
<feature type="compositionally biased region" description="Gly residues" evidence="16">
    <location>
        <begin position="321"/>
        <end position="330"/>
    </location>
</feature>
<evidence type="ECO:0000256" key="16">
    <source>
        <dbReference type="SAM" id="MobiDB-lite"/>
    </source>
</evidence>
<evidence type="ECO:0000256" key="15">
    <source>
        <dbReference type="SAM" id="Coils"/>
    </source>
</evidence>
<evidence type="ECO:0000313" key="18">
    <source>
        <dbReference type="EMBL" id="EEH58387.1"/>
    </source>
</evidence>
<evidence type="ECO:0000256" key="1">
    <source>
        <dbReference type="ARBA" id="ARBA00000900"/>
    </source>
</evidence>
<feature type="compositionally biased region" description="Low complexity" evidence="16">
    <location>
        <begin position="285"/>
        <end position="306"/>
    </location>
</feature>
<proteinExistence type="inferred from homology"/>
<evidence type="ECO:0000256" key="12">
    <source>
        <dbReference type="ARBA" id="ARBA00023242"/>
    </source>
</evidence>
<dbReference type="InterPro" id="IPR013956">
    <property type="entry name" value="E3_ubiquit_lig_Bre1"/>
</dbReference>
<accession>C1MP15</accession>
<evidence type="ECO:0000256" key="10">
    <source>
        <dbReference type="ARBA" id="ARBA00022853"/>
    </source>
</evidence>
<keyword evidence="7 13" id="KW-0863">Zinc-finger</keyword>
<evidence type="ECO:0000256" key="2">
    <source>
        <dbReference type="ARBA" id="ARBA00004123"/>
    </source>
</evidence>
<comment type="catalytic activity">
    <reaction evidence="1 14">
        <text>S-ubiquitinyl-[E2 ubiquitin-conjugating enzyme]-L-cysteine + [acceptor protein]-L-lysine = [E2 ubiquitin-conjugating enzyme]-L-cysteine + N(6)-ubiquitinyl-[acceptor protein]-L-lysine.</text>
        <dbReference type="EC" id="2.3.2.27"/>
    </reaction>
</comment>
<dbReference type="OMA" id="CEEEIAG"/>
<feature type="compositionally biased region" description="Basic and acidic residues" evidence="16">
    <location>
        <begin position="719"/>
        <end position="728"/>
    </location>
</feature>
<feature type="coiled-coil region" evidence="15">
    <location>
        <begin position="357"/>
        <end position="597"/>
    </location>
</feature>
<dbReference type="KEGG" id="mpp:MICPUCDRAFT_46639"/>
<comment type="subcellular location">
    <subcellularLocation>
        <location evidence="2 14">Nucleus</location>
    </subcellularLocation>
</comment>
<dbReference type="UniPathway" id="UPA00143"/>
<evidence type="ECO:0000313" key="19">
    <source>
        <dbReference type="Proteomes" id="UP000001876"/>
    </source>
</evidence>
<dbReference type="EMBL" id="GG663737">
    <property type="protein sequence ID" value="EEH58387.1"/>
    <property type="molecule type" value="Genomic_DNA"/>
</dbReference>
<feature type="domain" description="RING-type" evidence="17">
    <location>
        <begin position="785"/>
        <end position="823"/>
    </location>
</feature>
<comment type="pathway">
    <text evidence="3 14">Protein modification; protein ubiquitination.</text>
</comment>
<dbReference type="GeneID" id="9682645"/>
<feature type="compositionally biased region" description="Basic and acidic residues" evidence="16">
    <location>
        <begin position="106"/>
        <end position="120"/>
    </location>
</feature>
<dbReference type="InterPro" id="IPR017907">
    <property type="entry name" value="Znf_RING_CS"/>
</dbReference>
<keyword evidence="5 14" id="KW-0808">Transferase</keyword>
<dbReference type="SUPFAM" id="SSF57850">
    <property type="entry name" value="RING/U-box"/>
    <property type="match status" value="1"/>
</dbReference>
<evidence type="ECO:0000256" key="3">
    <source>
        <dbReference type="ARBA" id="ARBA00004906"/>
    </source>
</evidence>
<dbReference type="STRING" id="564608.C1MP15"/>
<dbReference type="GO" id="GO:0005634">
    <property type="term" value="C:nucleus"/>
    <property type="evidence" value="ECO:0007669"/>
    <property type="project" value="UniProtKB-SubCell"/>
</dbReference>
<dbReference type="PROSITE" id="PS50089">
    <property type="entry name" value="ZF_RING_2"/>
    <property type="match status" value="1"/>
</dbReference>
<dbReference type="AlphaFoldDB" id="C1MP15"/>
<feature type="coiled-coil region" evidence="15">
    <location>
        <begin position="217"/>
        <end position="244"/>
    </location>
</feature>
<dbReference type="GO" id="GO:0016567">
    <property type="term" value="P:protein ubiquitination"/>
    <property type="evidence" value="ECO:0007669"/>
    <property type="project" value="UniProtKB-UniRule"/>
</dbReference>
<reference evidence="18 19" key="1">
    <citation type="journal article" date="2009" name="Science">
        <title>Green evolution and dynamic adaptations revealed by genomes of the marine picoeukaryotes Micromonas.</title>
        <authorList>
            <person name="Worden A.Z."/>
            <person name="Lee J.H."/>
            <person name="Mock T."/>
            <person name="Rouze P."/>
            <person name="Simmons M.P."/>
            <person name="Aerts A.L."/>
            <person name="Allen A.E."/>
            <person name="Cuvelier M.L."/>
            <person name="Derelle E."/>
            <person name="Everett M.V."/>
            <person name="Foulon E."/>
            <person name="Grimwood J."/>
            <person name="Gundlach H."/>
            <person name="Henrissat B."/>
            <person name="Napoli C."/>
            <person name="McDonald S.M."/>
            <person name="Parker M.S."/>
            <person name="Rombauts S."/>
            <person name="Salamov A."/>
            <person name="Von Dassow P."/>
            <person name="Badger J.H."/>
            <person name="Coutinho P.M."/>
            <person name="Demir E."/>
            <person name="Dubchak I."/>
            <person name="Gentemann C."/>
            <person name="Eikrem W."/>
            <person name="Gready J.E."/>
            <person name="John U."/>
            <person name="Lanier W."/>
            <person name="Lindquist E.A."/>
            <person name="Lucas S."/>
            <person name="Mayer K.F."/>
            <person name="Moreau H."/>
            <person name="Not F."/>
            <person name="Otillar R."/>
            <person name="Panaud O."/>
            <person name="Pangilinan J."/>
            <person name="Paulsen I."/>
            <person name="Piegu B."/>
            <person name="Poliakov A."/>
            <person name="Robbens S."/>
            <person name="Schmutz J."/>
            <person name="Toulza E."/>
            <person name="Wyss T."/>
            <person name="Zelensky A."/>
            <person name="Zhou K."/>
            <person name="Armbrust E.V."/>
            <person name="Bhattacharya D."/>
            <person name="Goodenough U.W."/>
            <person name="Van de Peer Y."/>
            <person name="Grigoriev I.V."/>
        </authorList>
    </citation>
    <scope>NUCLEOTIDE SEQUENCE [LARGE SCALE GENOMIC DNA]</scope>
    <source>
        <strain evidence="18 19">CCMP1545</strain>
    </source>
</reference>
<dbReference type="Pfam" id="PF13923">
    <property type="entry name" value="zf-C3HC4_2"/>
    <property type="match status" value="1"/>
</dbReference>
<keyword evidence="19" id="KW-1185">Reference proteome</keyword>
<keyword evidence="6 14" id="KW-0479">Metal-binding</keyword>
<dbReference type="Proteomes" id="UP000001876">
    <property type="component" value="Unassembled WGS sequence"/>
</dbReference>
<dbReference type="PANTHER" id="PTHR23163:SF0">
    <property type="entry name" value="E3 UBIQUITIN-PROTEIN LIGASE BRE1"/>
    <property type="match status" value="1"/>
</dbReference>
<evidence type="ECO:0000256" key="14">
    <source>
        <dbReference type="RuleBase" id="RU365038"/>
    </source>
</evidence>
<dbReference type="GO" id="GO:0006325">
    <property type="term" value="P:chromatin organization"/>
    <property type="evidence" value="ECO:0007669"/>
    <property type="project" value="UniProtKB-KW"/>
</dbReference>
<comment type="similarity">
    <text evidence="4 14">Belongs to the BRE1 family.</text>
</comment>
<evidence type="ECO:0000256" key="9">
    <source>
        <dbReference type="ARBA" id="ARBA00022833"/>
    </source>
</evidence>
<feature type="region of interest" description="Disordered" evidence="16">
    <location>
        <begin position="706"/>
        <end position="728"/>
    </location>
</feature>
<gene>
    <name evidence="18" type="ORF">MICPUCDRAFT_46639</name>
</gene>
<protein>
    <recommendedName>
        <fullName evidence="14">E3 ubiquitin protein ligase</fullName>
        <ecNumber evidence="14">2.3.2.27</ecNumber>
    </recommendedName>
</protein>
<dbReference type="Gene3D" id="3.30.40.10">
    <property type="entry name" value="Zinc/RING finger domain, C3HC4 (zinc finger)"/>
    <property type="match status" value="1"/>
</dbReference>
<keyword evidence="8 14" id="KW-0833">Ubl conjugation pathway</keyword>
<dbReference type="CDD" id="cd16499">
    <property type="entry name" value="RING-HC_Bre1-like"/>
    <property type="match status" value="1"/>
</dbReference>
<evidence type="ECO:0000256" key="6">
    <source>
        <dbReference type="ARBA" id="ARBA00022723"/>
    </source>
</evidence>
<evidence type="ECO:0000256" key="8">
    <source>
        <dbReference type="ARBA" id="ARBA00022786"/>
    </source>
</evidence>
<dbReference type="SMART" id="SM00184">
    <property type="entry name" value="RING"/>
    <property type="match status" value="1"/>
</dbReference>
<evidence type="ECO:0000256" key="5">
    <source>
        <dbReference type="ARBA" id="ARBA00022679"/>
    </source>
</evidence>
<name>C1MP15_MICPC</name>
<dbReference type="EC" id="2.3.2.27" evidence="14"/>
<dbReference type="InterPro" id="IPR001841">
    <property type="entry name" value="Znf_RING"/>
</dbReference>
<dbReference type="RefSeq" id="XP_003056742.1">
    <property type="nucleotide sequence ID" value="XM_003056696.1"/>
</dbReference>
<evidence type="ECO:0000256" key="7">
    <source>
        <dbReference type="ARBA" id="ARBA00022771"/>
    </source>
</evidence>
<dbReference type="OrthoDB" id="10266039at2759"/>
<dbReference type="PROSITE" id="PS00518">
    <property type="entry name" value="ZF_RING_1"/>
    <property type="match status" value="1"/>
</dbReference>
<dbReference type="GO" id="GO:0008270">
    <property type="term" value="F:zinc ion binding"/>
    <property type="evidence" value="ECO:0007669"/>
    <property type="project" value="UniProtKB-KW"/>
</dbReference>
<keyword evidence="11 14" id="KW-0175">Coiled coil</keyword>
<feature type="coiled-coil region" evidence="15">
    <location>
        <begin position="13"/>
        <end position="47"/>
    </location>
</feature>
<evidence type="ECO:0000256" key="11">
    <source>
        <dbReference type="ARBA" id="ARBA00023054"/>
    </source>
</evidence>
<feature type="compositionally biased region" description="Low complexity" evidence="16">
    <location>
        <begin position="707"/>
        <end position="718"/>
    </location>
</feature>
<evidence type="ECO:0000259" key="17">
    <source>
        <dbReference type="PROSITE" id="PS50089"/>
    </source>
</evidence>
<dbReference type="GO" id="GO:0061630">
    <property type="term" value="F:ubiquitin protein ligase activity"/>
    <property type="evidence" value="ECO:0007669"/>
    <property type="project" value="UniProtKB-EC"/>
</dbReference>
<evidence type="ECO:0000256" key="4">
    <source>
        <dbReference type="ARBA" id="ARBA00005555"/>
    </source>
</evidence>
<sequence>MSCDPEALLQFKSGQLKQRLEVYRQEIASAEAEAASLRRKQAAYEERINVVASEWNTLQDDVCALAARAGVAPAASTNDVSHADVKDPFLRRLLQTSEPSVGRKRARDDDDDAKKAKGDEGDASDSDEDGAARAEGGLDADAKKAVAALKLRATAVKATLTTVLDALDAANADAGRDADDVLSATRRRLATLEADHGAAVAELQRLREITTKQRIRNEELGDKLEDVTAEVELLRRSLAGARSRAGEIEGLPPMATAQGARAAAGAAAVAAAAANTPGGGPVPGTPGMTPATVKPGGKTVGGAVPVTPGPPMFDGAEQPADGGGGGGGGGADPVEILRLEGLVAELKGRVDHAGKQLDEQMNVNAKLKSEANKLRDAAEDDSRVSASKPYQALRQQLASATEDAKRFKDAVASLQREGEGLRAELRHASLAASKAESEYRRAQLAEQRVVDVEKRLDAVSRERDDVAFKLSQTSESASRKKLNEERATLLEKLQKENAELRAEATKARSMRKDVDDAKKAAAEAASEAAAARAEAADAKKALEAARGGKAPEDGTPEALADKLAEARRAAAAAESKAKNAEDALEEKSAESEAFMAEMEAIGAAYEEAQTENARLMSRLTERDGTEQQAMTEKVQAQALARKLREEKAGLEAAVAHERGAAVAAANRASRVEAAAAEREAELARAIEETQSLTKRVEEQTNTLMQVQESASEQRAAAESARKRVDGLTDRADADAKAVAAAERRVKQCEEEIAGLKKRNQKLTKIGGSNDEMKEEVDAYKSMMRCSVCNDRLKGVIITRCYHMFCQECIQTRIDNRARKCPGCGAAFAAADVKPIYF</sequence>
<keyword evidence="12 14" id="KW-0539">Nucleus</keyword>
<evidence type="ECO:0000256" key="13">
    <source>
        <dbReference type="PROSITE-ProRule" id="PRU00175"/>
    </source>
</evidence>
<dbReference type="GO" id="GO:0033503">
    <property type="term" value="C:HULC complex"/>
    <property type="evidence" value="ECO:0007669"/>
    <property type="project" value="TreeGrafter"/>
</dbReference>